<protein>
    <submittedName>
        <fullName evidence="2">HD domain-containing protein</fullName>
    </submittedName>
</protein>
<reference evidence="2 3" key="1">
    <citation type="journal article" date="2019" name="Int. J. Syst. Evol. Microbiol.">
        <title>The Global Catalogue of Microorganisms (GCM) 10K type strain sequencing project: providing services to taxonomists for standard genome sequencing and annotation.</title>
        <authorList>
            <consortium name="The Broad Institute Genomics Platform"/>
            <consortium name="The Broad Institute Genome Sequencing Center for Infectious Disease"/>
            <person name="Wu L."/>
            <person name="Ma J."/>
        </authorList>
    </citation>
    <scope>NUCLEOTIDE SEQUENCE [LARGE SCALE GENOMIC DNA]</scope>
    <source>
        <strain evidence="2 3">JCM 9731</strain>
    </source>
</reference>
<feature type="domain" description="HD" evidence="1">
    <location>
        <begin position="26"/>
        <end position="119"/>
    </location>
</feature>
<evidence type="ECO:0000259" key="1">
    <source>
        <dbReference type="PROSITE" id="PS51831"/>
    </source>
</evidence>
<proteinExistence type="predicted"/>
<dbReference type="Proteomes" id="UP001500782">
    <property type="component" value="Unassembled WGS sequence"/>
</dbReference>
<sequence length="180" mass="20760">MLLENAKRFAMEAHAGQLRKSTGTPMIEHPIRVAETLREFGFNEEVVAAGFLHDTVEDTDVTIEDIEQEFGEEVARIVAGNTENKEHSWEERKQHTIDWVKQAPIEIKALIVADKLDNLNSLMEAYKTQGDGVWRHFKRGKEKQGWYFSGVALNSTYGLGEEEIPDFFKEFIEKVNRFWS</sequence>
<comment type="caution">
    <text evidence="2">The sequence shown here is derived from an EMBL/GenBank/DDBJ whole genome shotgun (WGS) entry which is preliminary data.</text>
</comment>
<dbReference type="Gene3D" id="1.10.3210.10">
    <property type="entry name" value="Hypothetical protein af1432"/>
    <property type="match status" value="1"/>
</dbReference>
<dbReference type="PANTHER" id="PTHR46246:SF1">
    <property type="entry name" value="GUANOSINE-3',5'-BIS(DIPHOSPHATE) 3'-PYROPHOSPHOHYDROLASE MESH1"/>
    <property type="match status" value="1"/>
</dbReference>
<keyword evidence="3" id="KW-1185">Reference proteome</keyword>
<dbReference type="Pfam" id="PF13328">
    <property type="entry name" value="HD_4"/>
    <property type="match status" value="1"/>
</dbReference>
<dbReference type="PANTHER" id="PTHR46246">
    <property type="entry name" value="GUANOSINE-3',5'-BIS(DIPHOSPHATE) 3'-PYROPHOSPHOHYDROLASE MESH1"/>
    <property type="match status" value="1"/>
</dbReference>
<evidence type="ECO:0000313" key="2">
    <source>
        <dbReference type="EMBL" id="GAA0330192.1"/>
    </source>
</evidence>
<accession>A0ABN0W9X5</accession>
<dbReference type="SUPFAM" id="SSF109604">
    <property type="entry name" value="HD-domain/PDEase-like"/>
    <property type="match status" value="1"/>
</dbReference>
<dbReference type="PROSITE" id="PS51831">
    <property type="entry name" value="HD"/>
    <property type="match status" value="1"/>
</dbReference>
<dbReference type="InterPro" id="IPR006674">
    <property type="entry name" value="HD_domain"/>
</dbReference>
<dbReference type="InterPro" id="IPR052194">
    <property type="entry name" value="MESH1"/>
</dbReference>
<gene>
    <name evidence="2" type="ORF">GCM10008967_20870</name>
</gene>
<name>A0ABN0W9X5_9BACI</name>
<dbReference type="InterPro" id="IPR003607">
    <property type="entry name" value="HD/PDEase_dom"/>
</dbReference>
<dbReference type="SMART" id="SM00471">
    <property type="entry name" value="HDc"/>
    <property type="match status" value="1"/>
</dbReference>
<organism evidence="2 3">
    <name type="scientific">Bacillus carboniphilus</name>
    <dbReference type="NCBI Taxonomy" id="86663"/>
    <lineage>
        <taxon>Bacteria</taxon>
        <taxon>Bacillati</taxon>
        <taxon>Bacillota</taxon>
        <taxon>Bacilli</taxon>
        <taxon>Bacillales</taxon>
        <taxon>Bacillaceae</taxon>
        <taxon>Bacillus</taxon>
    </lineage>
</organism>
<dbReference type="EMBL" id="BAAADJ010000021">
    <property type="protein sequence ID" value="GAA0330192.1"/>
    <property type="molecule type" value="Genomic_DNA"/>
</dbReference>
<dbReference type="RefSeq" id="WP_343798815.1">
    <property type="nucleotide sequence ID" value="NZ_BAAADJ010000021.1"/>
</dbReference>
<evidence type="ECO:0000313" key="3">
    <source>
        <dbReference type="Proteomes" id="UP001500782"/>
    </source>
</evidence>
<dbReference type="CDD" id="cd00077">
    <property type="entry name" value="HDc"/>
    <property type="match status" value="1"/>
</dbReference>